<dbReference type="InterPro" id="IPR011051">
    <property type="entry name" value="RmlC_Cupin_sf"/>
</dbReference>
<dbReference type="STRING" id="644282.Deba_2221"/>
<feature type="domain" description="Cupin type-2" evidence="1">
    <location>
        <begin position="40"/>
        <end position="92"/>
    </location>
</feature>
<evidence type="ECO:0000313" key="2">
    <source>
        <dbReference type="EMBL" id="ADK85585.1"/>
    </source>
</evidence>
<name>E1QJ42_DESB2</name>
<dbReference type="eggNOG" id="COG1917">
    <property type="taxonomic scope" value="Bacteria"/>
</dbReference>
<dbReference type="AlphaFoldDB" id="E1QJ42"/>
<proteinExistence type="predicted"/>
<reference evidence="2 3" key="1">
    <citation type="journal article" date="2010" name="Stand. Genomic Sci.">
        <title>Complete genome sequence of Desulfarculus baarsii type strain (2st14).</title>
        <authorList>
            <person name="Sun H."/>
            <person name="Spring S."/>
            <person name="Lapidus A."/>
            <person name="Davenport K."/>
            <person name="Del Rio T.G."/>
            <person name="Tice H."/>
            <person name="Nolan M."/>
            <person name="Copeland A."/>
            <person name="Cheng J.F."/>
            <person name="Lucas S."/>
            <person name="Tapia R."/>
            <person name="Goodwin L."/>
            <person name="Pitluck S."/>
            <person name="Ivanova N."/>
            <person name="Pagani I."/>
            <person name="Mavromatis K."/>
            <person name="Ovchinnikova G."/>
            <person name="Pati A."/>
            <person name="Chen A."/>
            <person name="Palaniappan K."/>
            <person name="Hauser L."/>
            <person name="Chang Y.J."/>
            <person name="Jeffries C.D."/>
            <person name="Detter J.C."/>
            <person name="Han C."/>
            <person name="Rohde M."/>
            <person name="Brambilla E."/>
            <person name="Goker M."/>
            <person name="Woyke T."/>
            <person name="Bristow J."/>
            <person name="Eisen J.A."/>
            <person name="Markowitz V."/>
            <person name="Hugenholtz P."/>
            <person name="Kyrpides N.C."/>
            <person name="Klenk H.P."/>
            <person name="Land M."/>
        </authorList>
    </citation>
    <scope>NUCLEOTIDE SEQUENCE [LARGE SCALE GENOMIC DNA]</scope>
    <source>
        <strain evidence="3">ATCC 33931 / DSM 2075 / LMG 7858 / VKM B-1802 / 2st14</strain>
    </source>
</reference>
<organism evidence="2 3">
    <name type="scientific">Desulfarculus baarsii (strain ATCC 33931 / DSM 2075 / LMG 7858 / VKM B-1802 / 2st14)</name>
    <dbReference type="NCBI Taxonomy" id="644282"/>
    <lineage>
        <taxon>Bacteria</taxon>
        <taxon>Pseudomonadati</taxon>
        <taxon>Thermodesulfobacteriota</taxon>
        <taxon>Desulfarculia</taxon>
        <taxon>Desulfarculales</taxon>
        <taxon>Desulfarculaceae</taxon>
        <taxon>Desulfarculus</taxon>
    </lineage>
</organism>
<dbReference type="InterPro" id="IPR014710">
    <property type="entry name" value="RmlC-like_jellyroll"/>
</dbReference>
<dbReference type="SUPFAM" id="SSF51182">
    <property type="entry name" value="RmlC-like cupins"/>
    <property type="match status" value="1"/>
</dbReference>
<protein>
    <submittedName>
        <fullName evidence="2">Cupin 2 conserved barrel domain protein</fullName>
    </submittedName>
</protein>
<dbReference type="InterPro" id="IPR013096">
    <property type="entry name" value="Cupin_2"/>
</dbReference>
<accession>E1QJ42</accession>
<evidence type="ECO:0000313" key="3">
    <source>
        <dbReference type="Proteomes" id="UP000009047"/>
    </source>
</evidence>
<sequence length="112" mass="12330">MSANDVYSEFIRQLPQADAPLAGVDVRLISGPTAQAAFFFLPAGTRVPPHSHCAQWGIVVEGEIELTIGMATHIFHRGDRYHIADGETHAALITKDSWVIDVFADPKRYAEK</sequence>
<dbReference type="EMBL" id="CP002085">
    <property type="protein sequence ID" value="ADK85585.1"/>
    <property type="molecule type" value="Genomic_DNA"/>
</dbReference>
<dbReference type="OrthoDB" id="882143at2"/>
<dbReference type="KEGG" id="dbr:Deba_2221"/>
<dbReference type="Pfam" id="PF07883">
    <property type="entry name" value="Cupin_2"/>
    <property type="match status" value="1"/>
</dbReference>
<keyword evidence="3" id="KW-1185">Reference proteome</keyword>
<dbReference type="RefSeq" id="WP_013259026.1">
    <property type="nucleotide sequence ID" value="NC_014365.1"/>
</dbReference>
<dbReference type="Gene3D" id="2.60.120.10">
    <property type="entry name" value="Jelly Rolls"/>
    <property type="match status" value="1"/>
</dbReference>
<dbReference type="Proteomes" id="UP000009047">
    <property type="component" value="Chromosome"/>
</dbReference>
<gene>
    <name evidence="2" type="ordered locus">Deba_2221</name>
</gene>
<dbReference type="HOGENOM" id="CLU_134269_3_0_7"/>
<evidence type="ECO:0000259" key="1">
    <source>
        <dbReference type="Pfam" id="PF07883"/>
    </source>
</evidence>